<dbReference type="EMBL" id="CAJNBK010000002">
    <property type="protein sequence ID" value="CAE6714179.1"/>
    <property type="molecule type" value="Genomic_DNA"/>
</dbReference>
<sequence length="269" mass="29205">MSCVALLFDGETLEQIAERTGISYAALFARYQQHGHPLPPHLGEDTRANRYDLTGKTFERLKAISRDGVNTHGRVYYQCQCECGKTKRVRAHSLMSGQAKSCGCLRAELREAAAGQEPKKTGRPARTFDGLTIVQWAERTGLSIGALKARVLDHGHPMPAHLTPEAIAVRKRAAEKAKQPKPQKQPADLTGRVFGRLTVTAREGKREGNGRNVFWICSCSCGSGKVVRADSLTQGQTTSCGCVHKELSAARMAKGIRRGTGKHAEGTAA</sequence>
<gene>
    <name evidence="1" type="ORF">R69888_01292</name>
</gene>
<accession>A0ABN7KYV3</accession>
<evidence type="ECO:0000313" key="2">
    <source>
        <dbReference type="Proteomes" id="UP000672526"/>
    </source>
</evidence>
<proteinExistence type="predicted"/>
<name>A0ABN7KYV3_9BURK</name>
<keyword evidence="2" id="KW-1185">Reference proteome</keyword>
<organism evidence="1 2">
    <name type="scientific">Paraburkholderia haematera</name>
    <dbReference type="NCBI Taxonomy" id="2793077"/>
    <lineage>
        <taxon>Bacteria</taxon>
        <taxon>Pseudomonadati</taxon>
        <taxon>Pseudomonadota</taxon>
        <taxon>Betaproteobacteria</taxon>
        <taxon>Burkholderiales</taxon>
        <taxon>Burkholderiaceae</taxon>
        <taxon>Paraburkholderia</taxon>
    </lineage>
</organism>
<reference evidence="1 2" key="1">
    <citation type="submission" date="2021-02" db="EMBL/GenBank/DDBJ databases">
        <authorList>
            <person name="Vanwijnsberghe S."/>
        </authorList>
    </citation>
    <scope>NUCLEOTIDE SEQUENCE [LARGE SCALE GENOMIC DNA]</scope>
    <source>
        <strain evidence="1 2">LMG 31837</strain>
    </source>
</reference>
<protein>
    <submittedName>
        <fullName evidence="1">Uncharacterized protein</fullName>
    </submittedName>
</protein>
<comment type="caution">
    <text evidence="1">The sequence shown here is derived from an EMBL/GenBank/DDBJ whole genome shotgun (WGS) entry which is preliminary data.</text>
</comment>
<evidence type="ECO:0000313" key="1">
    <source>
        <dbReference type="EMBL" id="CAE6714179.1"/>
    </source>
</evidence>
<dbReference type="Proteomes" id="UP000672526">
    <property type="component" value="Unassembled WGS sequence"/>
</dbReference>
<dbReference type="RefSeq" id="WP_211610182.1">
    <property type="nucleotide sequence ID" value="NZ_CAJNBK010000002.1"/>
</dbReference>